<reference evidence="1 2" key="1">
    <citation type="journal article" date="2020" name="IScience">
        <title>Genome Sequencing of the Endangered Kingdonia uniflora (Circaeasteraceae, Ranunculales) Reveals Potential Mechanisms of Evolutionary Specialization.</title>
        <authorList>
            <person name="Sun Y."/>
            <person name="Deng T."/>
            <person name="Zhang A."/>
            <person name="Moore M.J."/>
            <person name="Landis J.B."/>
            <person name="Lin N."/>
            <person name="Zhang H."/>
            <person name="Zhang X."/>
            <person name="Huang J."/>
            <person name="Zhang X."/>
            <person name="Sun H."/>
            <person name="Wang H."/>
        </authorList>
    </citation>
    <scope>NUCLEOTIDE SEQUENCE [LARGE SCALE GENOMIC DNA]</scope>
    <source>
        <strain evidence="1">TB1705</strain>
        <tissue evidence="1">Leaf</tissue>
    </source>
</reference>
<feature type="non-terminal residue" evidence="1">
    <location>
        <position position="1"/>
    </location>
</feature>
<comment type="caution">
    <text evidence="1">The sequence shown here is derived from an EMBL/GenBank/DDBJ whole genome shotgun (WGS) entry which is preliminary data.</text>
</comment>
<dbReference type="Proteomes" id="UP000541444">
    <property type="component" value="Unassembled WGS sequence"/>
</dbReference>
<evidence type="ECO:0000313" key="1">
    <source>
        <dbReference type="EMBL" id="KAF6147271.1"/>
    </source>
</evidence>
<protein>
    <submittedName>
        <fullName evidence="1">Uncharacterized protein</fullName>
    </submittedName>
</protein>
<sequence length="68" mass="8247">MILRRLWFMVSTRDRLKQTKKILVSLLKIYRNPNLKKANSEMGDSEDRLTKETRVTRRRIEILMMPNL</sequence>
<proteinExistence type="predicted"/>
<evidence type="ECO:0000313" key="2">
    <source>
        <dbReference type="Proteomes" id="UP000541444"/>
    </source>
</evidence>
<dbReference type="AlphaFoldDB" id="A0A7J7LX91"/>
<organism evidence="1 2">
    <name type="scientific">Kingdonia uniflora</name>
    <dbReference type="NCBI Taxonomy" id="39325"/>
    <lineage>
        <taxon>Eukaryota</taxon>
        <taxon>Viridiplantae</taxon>
        <taxon>Streptophyta</taxon>
        <taxon>Embryophyta</taxon>
        <taxon>Tracheophyta</taxon>
        <taxon>Spermatophyta</taxon>
        <taxon>Magnoliopsida</taxon>
        <taxon>Ranunculales</taxon>
        <taxon>Circaeasteraceae</taxon>
        <taxon>Kingdonia</taxon>
    </lineage>
</organism>
<gene>
    <name evidence="1" type="ORF">GIB67_013092</name>
</gene>
<accession>A0A7J7LX91</accession>
<name>A0A7J7LX91_9MAGN</name>
<keyword evidence="2" id="KW-1185">Reference proteome</keyword>
<dbReference type="EMBL" id="JACGCM010001929">
    <property type="protein sequence ID" value="KAF6147271.1"/>
    <property type="molecule type" value="Genomic_DNA"/>
</dbReference>